<name>A0A6J2T9S1_DROLE</name>
<accession>A0A6J2T9S1</accession>
<reference evidence="17" key="1">
    <citation type="submission" date="2025-08" db="UniProtKB">
        <authorList>
            <consortium name="RefSeq"/>
        </authorList>
    </citation>
    <scope>IDENTIFICATION</scope>
    <source>
        <strain evidence="17">11010-0011.00</strain>
        <tissue evidence="17">Whole body</tissue>
    </source>
</reference>
<evidence type="ECO:0000256" key="11">
    <source>
        <dbReference type="ARBA" id="ARBA00023224"/>
    </source>
</evidence>
<sequence>MKLQRMTEEEGNESGGYSKPNSTATATAVRMVATKASGHVSLSCNGGNAGNGGNGGNSGLLFVLTAVMTLTSLITPTEQLTGNHPSARINSSTRGLVASQLHPHPHPHPHLHPPFGAGDFYKHMNASLVGGFMMNGGLNVTPFRGSRNESGFEYMDEDMSDCPDGQNVIVKLITMILYALVCIIGLFGNTLVIYVVLRFSKMQTVTNIYILNLAIADECFLIGIPILIYTMQIGGWSFGDYMCKAYLVSTSITQFTSSIFLLIMSADRYIAVCHPISSPRYRTPFVSKLVSAFAWITSVLLMLPVILFASTVHMEQGGVEHISCNIEWPDAQNTQSDTTFILYSLALGFATPLTFILVFYCLVIRKLHTVGPKHKSKEKKRSHRKVTKLVLTVITVYIMCWLPHWISQVALINSSPSKCASRLEVAVFLLCGCLSYSNSAMNPILYAFLSDNFKKSFMKACTCAARKDVNAQLQLENSLFPKFGKNRQSERLIGGGGAAGMAKKKGLVASRNNNASHLRNATPTTTTTTTATSNMATTYADGLTCVHPAVHAPAELPNTLGAGNAALLVMDAEAAVETRNCKPPVLHTDL</sequence>
<evidence type="ECO:0000256" key="6">
    <source>
        <dbReference type="ARBA" id="ARBA00023040"/>
    </source>
</evidence>
<dbReference type="OrthoDB" id="6076970at2759"/>
<keyword evidence="4 12" id="KW-0812">Transmembrane</keyword>
<dbReference type="SUPFAM" id="SSF81321">
    <property type="entry name" value="Family A G protein-coupled receptor-like"/>
    <property type="match status" value="1"/>
</dbReference>
<keyword evidence="8" id="KW-1015">Disulfide bond</keyword>
<dbReference type="PRINTS" id="PR00237">
    <property type="entry name" value="GPCRRHODOPSN"/>
</dbReference>
<evidence type="ECO:0000256" key="10">
    <source>
        <dbReference type="ARBA" id="ARBA00023180"/>
    </source>
</evidence>
<dbReference type="GO" id="GO:0004994">
    <property type="term" value="F:somatostatin receptor activity"/>
    <property type="evidence" value="ECO:0007669"/>
    <property type="project" value="InterPro"/>
</dbReference>
<feature type="transmembrane region" description="Helical" evidence="14">
    <location>
        <begin position="209"/>
        <end position="233"/>
    </location>
</feature>
<evidence type="ECO:0000256" key="4">
    <source>
        <dbReference type="ARBA" id="ARBA00022692"/>
    </source>
</evidence>
<comment type="subcellular location">
    <subcellularLocation>
        <location evidence="1">Cell membrane</location>
        <topology evidence="1">Multi-pass membrane protein</topology>
    </subcellularLocation>
</comment>
<keyword evidence="9 12" id="KW-0675">Receptor</keyword>
<feature type="transmembrane region" description="Helical" evidence="14">
    <location>
        <begin position="340"/>
        <end position="365"/>
    </location>
</feature>
<evidence type="ECO:0000256" key="5">
    <source>
        <dbReference type="ARBA" id="ARBA00022989"/>
    </source>
</evidence>
<dbReference type="GeneID" id="115622310"/>
<feature type="transmembrane region" description="Helical" evidence="14">
    <location>
        <begin position="426"/>
        <end position="449"/>
    </location>
</feature>
<dbReference type="CTD" id="40019"/>
<keyword evidence="6 12" id="KW-0297">G-protein coupled receptor</keyword>
<dbReference type="GO" id="GO:0042277">
    <property type="term" value="F:peptide binding"/>
    <property type="evidence" value="ECO:0007669"/>
    <property type="project" value="TreeGrafter"/>
</dbReference>
<dbReference type="PANTHER" id="PTHR24229:SF40">
    <property type="entry name" value="ALLATOSTATIN C RECEPTOR 1-RELATED"/>
    <property type="match status" value="1"/>
</dbReference>
<dbReference type="Pfam" id="PF00001">
    <property type="entry name" value="7tm_1"/>
    <property type="match status" value="1"/>
</dbReference>
<organism evidence="16 17">
    <name type="scientific">Drosophila lebanonensis</name>
    <name type="common">Fruit fly</name>
    <name type="synonym">Scaptodrosophila lebanonensis</name>
    <dbReference type="NCBI Taxonomy" id="7225"/>
    <lineage>
        <taxon>Eukaryota</taxon>
        <taxon>Metazoa</taxon>
        <taxon>Ecdysozoa</taxon>
        <taxon>Arthropoda</taxon>
        <taxon>Hexapoda</taxon>
        <taxon>Insecta</taxon>
        <taxon>Pterygota</taxon>
        <taxon>Neoptera</taxon>
        <taxon>Endopterygota</taxon>
        <taxon>Diptera</taxon>
        <taxon>Brachycera</taxon>
        <taxon>Muscomorpha</taxon>
        <taxon>Ephydroidea</taxon>
        <taxon>Drosophilidae</taxon>
        <taxon>Scaptodrosophila</taxon>
    </lineage>
</organism>
<dbReference type="GO" id="GO:0043005">
    <property type="term" value="C:neuron projection"/>
    <property type="evidence" value="ECO:0007669"/>
    <property type="project" value="TreeGrafter"/>
</dbReference>
<evidence type="ECO:0000256" key="7">
    <source>
        <dbReference type="ARBA" id="ARBA00023136"/>
    </source>
</evidence>
<comment type="similarity">
    <text evidence="2 12">Belongs to the G-protein coupled receptor 1 family.</text>
</comment>
<dbReference type="GO" id="GO:0005886">
    <property type="term" value="C:plasma membrane"/>
    <property type="evidence" value="ECO:0007669"/>
    <property type="project" value="UniProtKB-SubCell"/>
</dbReference>
<dbReference type="AlphaFoldDB" id="A0A6J2T9S1"/>
<dbReference type="Proteomes" id="UP000504634">
    <property type="component" value="Unplaced"/>
</dbReference>
<keyword evidence="11 12" id="KW-0807">Transducer</keyword>
<gene>
    <name evidence="17" type="primary">LOC115622310</name>
</gene>
<protein>
    <submittedName>
        <fullName evidence="17">Galanin receptor type 3</fullName>
    </submittedName>
</protein>
<feature type="transmembrane region" description="Helical" evidence="14">
    <location>
        <begin position="175"/>
        <end position="197"/>
    </location>
</feature>
<dbReference type="CDD" id="cd15094">
    <property type="entry name" value="7tmA_AstC_insect"/>
    <property type="match status" value="1"/>
</dbReference>
<evidence type="ECO:0000256" key="9">
    <source>
        <dbReference type="ARBA" id="ARBA00023170"/>
    </source>
</evidence>
<dbReference type="InterPro" id="IPR000276">
    <property type="entry name" value="GPCR_Rhodpsn"/>
</dbReference>
<evidence type="ECO:0000256" key="14">
    <source>
        <dbReference type="SAM" id="Phobius"/>
    </source>
</evidence>
<dbReference type="PANTHER" id="PTHR24229">
    <property type="entry name" value="NEUROPEPTIDES RECEPTOR"/>
    <property type="match status" value="1"/>
</dbReference>
<keyword evidence="3" id="KW-1003">Cell membrane</keyword>
<dbReference type="PROSITE" id="PS50262">
    <property type="entry name" value="G_PROTEIN_RECEP_F1_2"/>
    <property type="match status" value="1"/>
</dbReference>
<keyword evidence="16" id="KW-1185">Reference proteome</keyword>
<feature type="region of interest" description="Disordered" evidence="13">
    <location>
        <begin position="1"/>
        <end position="23"/>
    </location>
</feature>
<dbReference type="SMART" id="SM01381">
    <property type="entry name" value="7TM_GPCR_Srsx"/>
    <property type="match status" value="1"/>
</dbReference>
<evidence type="ECO:0000256" key="3">
    <source>
        <dbReference type="ARBA" id="ARBA00022475"/>
    </source>
</evidence>
<evidence type="ECO:0000259" key="15">
    <source>
        <dbReference type="PROSITE" id="PS50262"/>
    </source>
</evidence>
<evidence type="ECO:0000313" key="17">
    <source>
        <dbReference type="RefSeq" id="XP_030372075.1"/>
    </source>
</evidence>
<keyword evidence="10" id="KW-0325">Glycoprotein</keyword>
<feature type="transmembrane region" description="Helical" evidence="14">
    <location>
        <begin position="386"/>
        <end position="406"/>
    </location>
</feature>
<dbReference type="InterPro" id="IPR000586">
    <property type="entry name" value="Somatstn_rcpt"/>
</dbReference>
<dbReference type="PRINTS" id="PR00246">
    <property type="entry name" value="SOMATOSTATNR"/>
</dbReference>
<dbReference type="PROSITE" id="PS00237">
    <property type="entry name" value="G_PROTEIN_RECEP_F1_1"/>
    <property type="match status" value="1"/>
</dbReference>
<evidence type="ECO:0000256" key="2">
    <source>
        <dbReference type="ARBA" id="ARBA00010663"/>
    </source>
</evidence>
<dbReference type="FunFam" id="1.20.1070.10:FF:000231">
    <property type="entry name" value="Allatostatin C receptor 1"/>
    <property type="match status" value="1"/>
</dbReference>
<proteinExistence type="inferred from homology"/>
<feature type="transmembrane region" description="Helical" evidence="14">
    <location>
        <begin position="285"/>
        <end position="309"/>
    </location>
</feature>
<evidence type="ECO:0000256" key="8">
    <source>
        <dbReference type="ARBA" id="ARBA00023157"/>
    </source>
</evidence>
<dbReference type="Gene3D" id="1.20.1070.10">
    <property type="entry name" value="Rhodopsin 7-helix transmembrane proteins"/>
    <property type="match status" value="1"/>
</dbReference>
<evidence type="ECO:0000313" key="16">
    <source>
        <dbReference type="Proteomes" id="UP000504634"/>
    </source>
</evidence>
<dbReference type="RefSeq" id="XP_030372075.1">
    <property type="nucleotide sequence ID" value="XM_030516215.1"/>
</dbReference>
<keyword evidence="7 14" id="KW-0472">Membrane</keyword>
<feature type="transmembrane region" description="Helical" evidence="14">
    <location>
        <begin position="245"/>
        <end position="264"/>
    </location>
</feature>
<dbReference type="InterPro" id="IPR017452">
    <property type="entry name" value="GPCR_Rhodpsn_7TM"/>
</dbReference>
<evidence type="ECO:0000256" key="12">
    <source>
        <dbReference type="RuleBase" id="RU000688"/>
    </source>
</evidence>
<keyword evidence="5 14" id="KW-1133">Transmembrane helix</keyword>
<evidence type="ECO:0000256" key="1">
    <source>
        <dbReference type="ARBA" id="ARBA00004651"/>
    </source>
</evidence>
<feature type="domain" description="G-protein coupled receptors family 1 profile" evidence="15">
    <location>
        <begin position="188"/>
        <end position="446"/>
    </location>
</feature>
<evidence type="ECO:0000256" key="13">
    <source>
        <dbReference type="SAM" id="MobiDB-lite"/>
    </source>
</evidence>